<protein>
    <submittedName>
        <fullName evidence="2">Uncharacterized protein</fullName>
    </submittedName>
</protein>
<gene>
    <name evidence="2" type="ORF">BIV23_29690</name>
</gene>
<dbReference type="AlphaFoldDB" id="A0A1S2Q031"/>
<name>A0A1S2Q031_9ACTN</name>
<feature type="compositionally biased region" description="Low complexity" evidence="1">
    <location>
        <begin position="402"/>
        <end position="418"/>
    </location>
</feature>
<dbReference type="OrthoDB" id="4115736at2"/>
<feature type="compositionally biased region" description="Basic and acidic residues" evidence="1">
    <location>
        <begin position="384"/>
        <end position="395"/>
    </location>
</feature>
<feature type="region of interest" description="Disordered" evidence="1">
    <location>
        <begin position="225"/>
        <end position="250"/>
    </location>
</feature>
<reference evidence="2 3" key="1">
    <citation type="submission" date="2016-10" db="EMBL/GenBank/DDBJ databases">
        <title>Genome sequence of Streptomyces sp. MUSC 1.</title>
        <authorList>
            <person name="Lee L.-H."/>
            <person name="Ser H.-L."/>
            <person name="Law J.W.-F."/>
        </authorList>
    </citation>
    <scope>NUCLEOTIDE SEQUENCE [LARGE SCALE GENOMIC DNA]</scope>
    <source>
        <strain evidence="2 3">MUSC 1</strain>
    </source>
</reference>
<accession>A0A1S2Q031</accession>
<feature type="compositionally biased region" description="Basic and acidic residues" evidence="1">
    <location>
        <begin position="264"/>
        <end position="274"/>
    </location>
</feature>
<feature type="region of interest" description="Disordered" evidence="1">
    <location>
        <begin position="264"/>
        <end position="285"/>
    </location>
</feature>
<sequence length="418" mass="44121">MSRAGGPLEKHRSQLDAVGALLGAAVADVRVRLTDGRAAQVPGRVLDLHHVWDFYRTRFLLRQVRAYRRFLDVADELAWETYGPAVRLAGARPKEPPLVGFSRAASPRAHRRGGAYHDLLPRGGIHTPEGRAAAARLPFPVIDVPWSFGSHLPALLTVAHEAAHHIDDDCGLGAEIAERVSDAALAPDRRAHWGRWAGEAFADVCAAVLCGPAYAAVLADLLDSGDDEDGEDGEDGVDERDFDGPHPPPEARLRLAAAAARLAGHPDTHDRDVEDGTDAEDSGYGPEADVVARAFMTDGWSGLQGLSLAELLVPERASAGAAVPEGARRLLAGGPSRCSSTAGVLAAAALAFRCEPAAYDRREVGERAVSEVLALRAAGSRAGGRPEPRNEERHSGAHHAAGRALLAALDATGGSTRQ</sequence>
<organism evidence="2 3">
    <name type="scientific">Streptomyces monashensis</name>
    <dbReference type="NCBI Taxonomy" id="1678012"/>
    <lineage>
        <taxon>Bacteria</taxon>
        <taxon>Bacillati</taxon>
        <taxon>Actinomycetota</taxon>
        <taxon>Actinomycetes</taxon>
        <taxon>Kitasatosporales</taxon>
        <taxon>Streptomycetaceae</taxon>
        <taxon>Streptomyces</taxon>
    </lineage>
</organism>
<dbReference type="EMBL" id="MLYO01000054">
    <property type="protein sequence ID" value="OIJ98524.1"/>
    <property type="molecule type" value="Genomic_DNA"/>
</dbReference>
<evidence type="ECO:0000256" key="1">
    <source>
        <dbReference type="SAM" id="MobiDB-lite"/>
    </source>
</evidence>
<proteinExistence type="predicted"/>
<dbReference type="Proteomes" id="UP000179642">
    <property type="component" value="Unassembled WGS sequence"/>
</dbReference>
<comment type="caution">
    <text evidence="2">The sequence shown here is derived from an EMBL/GenBank/DDBJ whole genome shotgun (WGS) entry which is preliminary data.</text>
</comment>
<keyword evidence="3" id="KW-1185">Reference proteome</keyword>
<feature type="region of interest" description="Disordered" evidence="1">
    <location>
        <begin position="377"/>
        <end position="418"/>
    </location>
</feature>
<dbReference type="RefSeq" id="WP_071384067.1">
    <property type="nucleotide sequence ID" value="NZ_MLYO01000054.1"/>
</dbReference>
<evidence type="ECO:0000313" key="2">
    <source>
        <dbReference type="EMBL" id="OIJ98524.1"/>
    </source>
</evidence>
<feature type="compositionally biased region" description="Acidic residues" evidence="1">
    <location>
        <begin position="225"/>
        <end position="241"/>
    </location>
</feature>
<evidence type="ECO:0000313" key="3">
    <source>
        <dbReference type="Proteomes" id="UP000179642"/>
    </source>
</evidence>